<evidence type="ECO:0000256" key="9">
    <source>
        <dbReference type="HAMAP-Rule" id="MF_00087"/>
    </source>
</evidence>
<evidence type="ECO:0000256" key="2">
    <source>
        <dbReference type="ARBA" id="ARBA00005916"/>
    </source>
</evidence>
<dbReference type="InterPro" id="IPR015895">
    <property type="entry name" value="4pyrrol_synth_GluRdtase_N"/>
</dbReference>
<dbReference type="PANTHER" id="PTHR43013:SF1">
    <property type="entry name" value="GLUTAMYL-TRNA REDUCTASE"/>
    <property type="match status" value="1"/>
</dbReference>
<dbReference type="InterPro" id="IPR036343">
    <property type="entry name" value="GluRdtase_N_sf"/>
</dbReference>
<dbReference type="InterPro" id="IPR036291">
    <property type="entry name" value="NAD(P)-bd_dom_sf"/>
</dbReference>
<dbReference type="SUPFAM" id="SSF51735">
    <property type="entry name" value="NAD(P)-binding Rossmann-fold domains"/>
    <property type="match status" value="1"/>
</dbReference>
<dbReference type="Pfam" id="PF01488">
    <property type="entry name" value="Shikimate_DH"/>
    <property type="match status" value="1"/>
</dbReference>
<comment type="function">
    <text evidence="9">Catalyzes the NADPH-dependent reduction of glutamyl-tRNA(Glu) to glutamate 1-semialdehyde (GSA).</text>
</comment>
<keyword evidence="5 9" id="KW-0560">Oxidoreductase</keyword>
<proteinExistence type="inferred from homology"/>
<dbReference type="STRING" id="1313296.SAMN05661091_4588"/>
<dbReference type="NCBIfam" id="TIGR01035">
    <property type="entry name" value="hemA"/>
    <property type="match status" value="1"/>
</dbReference>
<comment type="similarity">
    <text evidence="2 9 14">Belongs to the glutamyl-tRNA reductase family.</text>
</comment>
<keyword evidence="6 9" id="KW-0627">Porphyrin biosynthesis</keyword>
<name>A0A1X7HN19_9BACL</name>
<evidence type="ECO:0000256" key="5">
    <source>
        <dbReference type="ARBA" id="ARBA00023002"/>
    </source>
</evidence>
<evidence type="ECO:0000256" key="12">
    <source>
        <dbReference type="PIRSR" id="PIRSR000445-3"/>
    </source>
</evidence>
<organism evidence="19 20">
    <name type="scientific">Paenibacillus uliginis N3/975</name>
    <dbReference type="NCBI Taxonomy" id="1313296"/>
    <lineage>
        <taxon>Bacteria</taxon>
        <taxon>Bacillati</taxon>
        <taxon>Bacillota</taxon>
        <taxon>Bacilli</taxon>
        <taxon>Bacillales</taxon>
        <taxon>Paenibacillaceae</taxon>
        <taxon>Paenibacillus</taxon>
    </lineage>
</organism>
<dbReference type="AlphaFoldDB" id="A0A1X7HN19"/>
<feature type="binding site" evidence="9 11">
    <location>
        <begin position="114"/>
        <end position="116"/>
    </location>
    <ligand>
        <name>substrate</name>
    </ligand>
</feature>
<dbReference type="FunFam" id="3.40.50.720:FF:000031">
    <property type="entry name" value="Glutamyl-tRNA reductase"/>
    <property type="match status" value="1"/>
</dbReference>
<comment type="catalytic activity">
    <reaction evidence="7 9 14">
        <text>(S)-4-amino-5-oxopentanoate + tRNA(Glu) + NADP(+) = L-glutamyl-tRNA(Glu) + NADPH + H(+)</text>
        <dbReference type="Rhea" id="RHEA:12344"/>
        <dbReference type="Rhea" id="RHEA-COMP:9663"/>
        <dbReference type="Rhea" id="RHEA-COMP:9680"/>
        <dbReference type="ChEBI" id="CHEBI:15378"/>
        <dbReference type="ChEBI" id="CHEBI:57501"/>
        <dbReference type="ChEBI" id="CHEBI:57783"/>
        <dbReference type="ChEBI" id="CHEBI:58349"/>
        <dbReference type="ChEBI" id="CHEBI:78442"/>
        <dbReference type="ChEBI" id="CHEBI:78520"/>
        <dbReference type="EC" id="1.2.1.70"/>
    </reaction>
</comment>
<dbReference type="GO" id="GO:0008883">
    <property type="term" value="F:glutamyl-tRNA reductase activity"/>
    <property type="evidence" value="ECO:0007669"/>
    <property type="project" value="UniProtKB-UniRule"/>
</dbReference>
<evidence type="ECO:0000256" key="7">
    <source>
        <dbReference type="ARBA" id="ARBA00047464"/>
    </source>
</evidence>
<dbReference type="InterPro" id="IPR015896">
    <property type="entry name" value="4pyrrol_synth_GluRdtase_dimer"/>
</dbReference>
<feature type="binding site" evidence="9 11">
    <location>
        <position position="120"/>
    </location>
    <ligand>
        <name>substrate</name>
    </ligand>
</feature>
<evidence type="ECO:0000256" key="11">
    <source>
        <dbReference type="PIRSR" id="PIRSR000445-2"/>
    </source>
</evidence>
<dbReference type="UniPathway" id="UPA00251">
    <property type="reaction ID" value="UER00316"/>
</dbReference>
<dbReference type="EMBL" id="LT840184">
    <property type="protein sequence ID" value="SMF89272.1"/>
    <property type="molecule type" value="Genomic_DNA"/>
</dbReference>
<dbReference type="Pfam" id="PF00745">
    <property type="entry name" value="GlutR_dimer"/>
    <property type="match status" value="1"/>
</dbReference>
<comment type="domain">
    <text evidence="9">Possesses an unusual extended V-shaped dimeric structure with each monomer consisting of three distinct domains arranged along a curved 'spinal' alpha-helix. The N-terminal catalytic domain specifically recognizes the glutamate moiety of the substrate. The second domain is the NADPH-binding domain, and the third C-terminal domain is responsible for dimerization.</text>
</comment>
<dbReference type="InterPro" id="IPR018214">
    <property type="entry name" value="GluRdtase_CS"/>
</dbReference>
<evidence type="ECO:0000259" key="17">
    <source>
        <dbReference type="Pfam" id="PF01488"/>
    </source>
</evidence>
<dbReference type="GO" id="GO:0019353">
    <property type="term" value="P:protoporphyrinogen IX biosynthetic process from glutamate"/>
    <property type="evidence" value="ECO:0007669"/>
    <property type="project" value="TreeGrafter"/>
</dbReference>
<dbReference type="RefSeq" id="WP_208915320.1">
    <property type="nucleotide sequence ID" value="NZ_LT840184.1"/>
</dbReference>
<evidence type="ECO:0000256" key="10">
    <source>
        <dbReference type="PIRSR" id="PIRSR000445-1"/>
    </source>
</evidence>
<feature type="region of interest" description="Disordered" evidence="15">
    <location>
        <begin position="443"/>
        <end position="468"/>
    </location>
</feature>
<dbReference type="FunFam" id="3.30.460.30:FF:000001">
    <property type="entry name" value="Glutamyl-tRNA reductase"/>
    <property type="match status" value="1"/>
</dbReference>
<dbReference type="PROSITE" id="PS00747">
    <property type="entry name" value="GLUTR"/>
    <property type="match status" value="1"/>
</dbReference>
<evidence type="ECO:0000256" key="15">
    <source>
        <dbReference type="SAM" id="MobiDB-lite"/>
    </source>
</evidence>
<dbReference type="NCBIfam" id="NF000744">
    <property type="entry name" value="PRK00045.1-3"/>
    <property type="match status" value="1"/>
</dbReference>
<evidence type="ECO:0000256" key="3">
    <source>
        <dbReference type="ARBA" id="ARBA00012970"/>
    </source>
</evidence>
<comment type="subunit">
    <text evidence="9">Homodimer.</text>
</comment>
<accession>A0A1X7HN19</accession>
<feature type="domain" description="Tetrapyrrole biosynthesis glutamyl-tRNA reductase dimerisation" evidence="16">
    <location>
        <begin position="321"/>
        <end position="419"/>
    </location>
</feature>
<dbReference type="SUPFAM" id="SSF69742">
    <property type="entry name" value="Glutamyl tRNA-reductase catalytic, N-terminal domain"/>
    <property type="match status" value="1"/>
</dbReference>
<dbReference type="Gene3D" id="3.40.50.720">
    <property type="entry name" value="NAD(P)-binding Rossmann-like Domain"/>
    <property type="match status" value="1"/>
</dbReference>
<feature type="domain" description="Quinate/shikimate 5-dehydrogenase/glutamyl-tRNA reductase" evidence="17">
    <location>
        <begin position="171"/>
        <end position="306"/>
    </location>
</feature>
<feature type="binding site" evidence="9 12">
    <location>
        <begin position="189"/>
        <end position="194"/>
    </location>
    <ligand>
        <name>NADP(+)</name>
        <dbReference type="ChEBI" id="CHEBI:58349"/>
    </ligand>
</feature>
<dbReference type="InterPro" id="IPR036453">
    <property type="entry name" value="GluRdtase_dimer_dom_sf"/>
</dbReference>
<dbReference type="GO" id="GO:0050661">
    <property type="term" value="F:NADP binding"/>
    <property type="evidence" value="ECO:0007669"/>
    <property type="project" value="InterPro"/>
</dbReference>
<dbReference type="Pfam" id="PF05201">
    <property type="entry name" value="GlutR_N"/>
    <property type="match status" value="1"/>
</dbReference>
<evidence type="ECO:0000256" key="8">
    <source>
        <dbReference type="ARBA" id="ARBA00068659"/>
    </source>
</evidence>
<feature type="active site" description="Nucleophile" evidence="9 10">
    <location>
        <position position="50"/>
    </location>
</feature>
<keyword evidence="20" id="KW-1185">Reference proteome</keyword>
<feature type="binding site" evidence="9 11">
    <location>
        <begin position="49"/>
        <end position="52"/>
    </location>
    <ligand>
        <name>substrate</name>
    </ligand>
</feature>
<dbReference type="CDD" id="cd05213">
    <property type="entry name" value="NAD_bind_Glutamyl_tRNA_reduct"/>
    <property type="match status" value="1"/>
</dbReference>
<dbReference type="HAMAP" id="MF_00087">
    <property type="entry name" value="Glu_tRNA_reductase"/>
    <property type="match status" value="1"/>
</dbReference>
<dbReference type="PANTHER" id="PTHR43013">
    <property type="entry name" value="GLUTAMYL-TRNA REDUCTASE"/>
    <property type="match status" value="1"/>
</dbReference>
<gene>
    <name evidence="9" type="primary">hemA</name>
    <name evidence="19" type="ORF">SAMN05661091_4588</name>
</gene>
<feature type="binding site" evidence="9 11">
    <location>
        <position position="109"/>
    </location>
    <ligand>
        <name>substrate</name>
    </ligand>
</feature>
<comment type="pathway">
    <text evidence="1 9 14">Porphyrin-containing compound metabolism; protoporphyrin-IX biosynthesis; 5-aminolevulinate from L-glutamyl-tRNA(Glu): step 1/2.</text>
</comment>
<protein>
    <recommendedName>
        <fullName evidence="8 9">Glutamyl-tRNA reductase</fullName>
        <shortName evidence="9">GluTR</shortName>
        <ecNumber evidence="3 9">1.2.1.70</ecNumber>
    </recommendedName>
</protein>
<reference evidence="20" key="1">
    <citation type="submission" date="2017-04" db="EMBL/GenBank/DDBJ databases">
        <authorList>
            <person name="Varghese N."/>
            <person name="Submissions S."/>
        </authorList>
    </citation>
    <scope>NUCLEOTIDE SEQUENCE [LARGE SCALE GENOMIC DNA]</scope>
    <source>
        <strain evidence="20">N3/975</strain>
    </source>
</reference>
<keyword evidence="4 9" id="KW-0521">NADP</keyword>
<evidence type="ECO:0000256" key="1">
    <source>
        <dbReference type="ARBA" id="ARBA00005059"/>
    </source>
</evidence>
<dbReference type="Gene3D" id="3.30.460.30">
    <property type="entry name" value="Glutamyl-tRNA reductase, N-terminal domain"/>
    <property type="match status" value="1"/>
</dbReference>
<sequence>MHIVVVGLNYRTAPVEVRERFTFAEQDLPEALNQLKSTKSVLEGVIVATCNRTEIYVVVDRLHMCGYFIRSFMEQWFDIKREEFTQHLYIYEDEQAISHLFKVTCGLDSMVIGETQILGQVRSAFLKSQEEKATGTWFNMLFKQSVTLGKRAHSETSIGESAVSVSYAAVELGKRIFGTFNDKKVLILGAGKMSELTVKHLYANGAAEVIVANRTIVRAEELARKFRGTPCGMLEAMERLHEVDIVISSTGANDYVLSPSRVKESMKKRQSRPLFMIDIAVPRDIDPAVGEVSNVFLYDIDDLEGIVESNMEMRRAEAAKIEIMIEEEMDAFHQWLKTLGVRPAIRALQDKSNNIHEETLESLFNKLPELDERQRKVIRRLTKSIVNQMMHDPINRIKEMTGGKHGGEALDYFTQIFALESLMEENEQGADSKALNNANPSEVESLVKSVDPSAEQKSVRISLTPAAL</sequence>
<dbReference type="SUPFAM" id="SSF69075">
    <property type="entry name" value="Glutamyl tRNA-reductase dimerization domain"/>
    <property type="match status" value="1"/>
</dbReference>
<dbReference type="Proteomes" id="UP000192940">
    <property type="component" value="Chromosome I"/>
</dbReference>
<evidence type="ECO:0000259" key="16">
    <source>
        <dbReference type="Pfam" id="PF00745"/>
    </source>
</evidence>
<dbReference type="InterPro" id="IPR000343">
    <property type="entry name" value="4pyrrol_synth_GluRdtase"/>
</dbReference>
<evidence type="ECO:0000256" key="4">
    <source>
        <dbReference type="ARBA" id="ARBA00022857"/>
    </source>
</evidence>
<evidence type="ECO:0000256" key="14">
    <source>
        <dbReference type="RuleBase" id="RU000584"/>
    </source>
</evidence>
<evidence type="ECO:0000313" key="20">
    <source>
        <dbReference type="Proteomes" id="UP000192940"/>
    </source>
</evidence>
<dbReference type="EC" id="1.2.1.70" evidence="3 9"/>
<comment type="miscellaneous">
    <text evidence="9">During catalysis, the active site Cys acts as a nucleophile attacking the alpha-carbonyl group of tRNA-bound glutamate with the formation of a thioester intermediate between enzyme and glutamate, and the concomitant release of tRNA(Glu). The thioester intermediate is finally reduced by direct hydride transfer from NADPH, to form the product GSA.</text>
</comment>
<evidence type="ECO:0000313" key="19">
    <source>
        <dbReference type="EMBL" id="SMF89272.1"/>
    </source>
</evidence>
<evidence type="ECO:0000259" key="18">
    <source>
        <dbReference type="Pfam" id="PF05201"/>
    </source>
</evidence>
<dbReference type="PIRSF" id="PIRSF000445">
    <property type="entry name" value="4pyrrol_synth_GluRdtase"/>
    <property type="match status" value="1"/>
</dbReference>
<feature type="domain" description="Glutamyl-tRNA reductase N-terminal" evidence="18">
    <location>
        <begin position="6"/>
        <end position="156"/>
    </location>
</feature>
<feature type="site" description="Important for activity" evidence="9 13">
    <location>
        <position position="99"/>
    </location>
</feature>
<evidence type="ECO:0000256" key="13">
    <source>
        <dbReference type="PIRSR" id="PIRSR000445-4"/>
    </source>
</evidence>
<evidence type="ECO:0000256" key="6">
    <source>
        <dbReference type="ARBA" id="ARBA00023244"/>
    </source>
</evidence>
<dbReference type="InterPro" id="IPR006151">
    <property type="entry name" value="Shikm_DH/Glu-tRNA_Rdtase"/>
</dbReference>